<proteinExistence type="inferred from homology"/>
<feature type="domain" description="Rhodopsin" evidence="7">
    <location>
        <begin position="36"/>
        <end position="275"/>
    </location>
</feature>
<evidence type="ECO:0000256" key="2">
    <source>
        <dbReference type="ARBA" id="ARBA00022692"/>
    </source>
</evidence>
<feature type="transmembrane region" description="Helical" evidence="6">
    <location>
        <begin position="131"/>
        <end position="152"/>
    </location>
</feature>
<keyword evidence="4 6" id="KW-0472">Membrane</keyword>
<dbReference type="PANTHER" id="PTHR33048:SF47">
    <property type="entry name" value="INTEGRAL MEMBRANE PROTEIN-RELATED"/>
    <property type="match status" value="1"/>
</dbReference>
<dbReference type="Proteomes" id="UP001220324">
    <property type="component" value="Unassembled WGS sequence"/>
</dbReference>
<evidence type="ECO:0000256" key="4">
    <source>
        <dbReference type="ARBA" id="ARBA00023136"/>
    </source>
</evidence>
<name>A0AAD6D188_9EURO</name>
<organism evidence="8 9">
    <name type="scientific">Penicillium frequentans</name>
    <dbReference type="NCBI Taxonomy" id="3151616"/>
    <lineage>
        <taxon>Eukaryota</taxon>
        <taxon>Fungi</taxon>
        <taxon>Dikarya</taxon>
        <taxon>Ascomycota</taxon>
        <taxon>Pezizomycotina</taxon>
        <taxon>Eurotiomycetes</taxon>
        <taxon>Eurotiomycetidae</taxon>
        <taxon>Eurotiales</taxon>
        <taxon>Aspergillaceae</taxon>
        <taxon>Penicillium</taxon>
    </lineage>
</organism>
<comment type="similarity">
    <text evidence="5">Belongs to the SAT4 family.</text>
</comment>
<feature type="transmembrane region" description="Helical" evidence="6">
    <location>
        <begin position="187"/>
        <end position="205"/>
    </location>
</feature>
<feature type="transmembrane region" description="Helical" evidence="6">
    <location>
        <begin position="94"/>
        <end position="119"/>
    </location>
</feature>
<evidence type="ECO:0000313" key="9">
    <source>
        <dbReference type="Proteomes" id="UP001220324"/>
    </source>
</evidence>
<keyword evidence="3 6" id="KW-1133">Transmembrane helix</keyword>
<dbReference type="Pfam" id="PF20684">
    <property type="entry name" value="Fung_rhodopsin"/>
    <property type="match status" value="1"/>
</dbReference>
<feature type="transmembrane region" description="Helical" evidence="6">
    <location>
        <begin position="212"/>
        <end position="230"/>
    </location>
</feature>
<feature type="transmembrane region" description="Helical" evidence="6">
    <location>
        <begin position="52"/>
        <end position="74"/>
    </location>
</feature>
<feature type="transmembrane region" description="Helical" evidence="6">
    <location>
        <begin position="250"/>
        <end position="273"/>
    </location>
</feature>
<dbReference type="GO" id="GO:0016020">
    <property type="term" value="C:membrane"/>
    <property type="evidence" value="ECO:0007669"/>
    <property type="project" value="UniProtKB-SubCell"/>
</dbReference>
<dbReference type="InterPro" id="IPR052337">
    <property type="entry name" value="SAT4-like"/>
</dbReference>
<protein>
    <recommendedName>
        <fullName evidence="7">Rhodopsin domain-containing protein</fullName>
    </recommendedName>
</protein>
<evidence type="ECO:0000313" key="8">
    <source>
        <dbReference type="EMBL" id="KAJ5547160.1"/>
    </source>
</evidence>
<comment type="subcellular location">
    <subcellularLocation>
        <location evidence="1">Membrane</location>
        <topology evidence="1">Multi-pass membrane protein</topology>
    </subcellularLocation>
</comment>
<feature type="transmembrane region" description="Helical" evidence="6">
    <location>
        <begin position="16"/>
        <end position="40"/>
    </location>
</feature>
<evidence type="ECO:0000256" key="1">
    <source>
        <dbReference type="ARBA" id="ARBA00004141"/>
    </source>
</evidence>
<accession>A0AAD6D188</accession>
<reference evidence="8 9" key="1">
    <citation type="journal article" date="2023" name="IMA Fungus">
        <title>Comparative genomic study of the Penicillium genus elucidates a diverse pangenome and 15 lateral gene transfer events.</title>
        <authorList>
            <person name="Petersen C."/>
            <person name="Sorensen T."/>
            <person name="Nielsen M.R."/>
            <person name="Sondergaard T.E."/>
            <person name="Sorensen J.L."/>
            <person name="Fitzpatrick D.A."/>
            <person name="Frisvad J.C."/>
            <person name="Nielsen K.L."/>
        </authorList>
    </citation>
    <scope>NUCLEOTIDE SEQUENCE [LARGE SCALE GENOMIC DNA]</scope>
    <source>
        <strain evidence="8 9">IBT 35679</strain>
    </source>
</reference>
<dbReference type="InterPro" id="IPR049326">
    <property type="entry name" value="Rhodopsin_dom_fungi"/>
</dbReference>
<dbReference type="EMBL" id="JAQIZZ010000003">
    <property type="protein sequence ID" value="KAJ5547160.1"/>
    <property type="molecule type" value="Genomic_DNA"/>
</dbReference>
<sequence>MGSTSSPGYDPDASRVPVIVGVCVTMIVLAVLATTFRIWARVMTKAKLWWDDWLCIVGLIFAIMPSIFDFVQINNGFGRHMTTVPAYKLVRYNLYLYILMLFYNLGLAFFKLSCLALYIRMFGVHRWIRHMSYVVGAMVIAWVLANELVLIFRCHPVDLAWKGSAEQQAKACVTQKDIFIAQSAPTIFFDLLILFMPIRVVWALQLQSTQKLGVIVVFGLGSLVTIISMVRLAGALTSTDVDLTYGYVELGMWSAVEPVTGLLCCSLMTYGPFIKRIRQVSKTYIRGNTNGHRSQSSSTSLTIRNKLTGHHSAEYDQFDLESSPSRLGNAAPVVTTSDKFDQTHDGAINITHEFQVQRDSTEK</sequence>
<evidence type="ECO:0000256" key="3">
    <source>
        <dbReference type="ARBA" id="ARBA00022989"/>
    </source>
</evidence>
<evidence type="ECO:0000259" key="7">
    <source>
        <dbReference type="Pfam" id="PF20684"/>
    </source>
</evidence>
<dbReference type="AlphaFoldDB" id="A0AAD6D188"/>
<gene>
    <name evidence="8" type="ORF">N7494_004745</name>
</gene>
<dbReference type="PANTHER" id="PTHR33048">
    <property type="entry name" value="PTH11-LIKE INTEGRAL MEMBRANE PROTEIN (AFU_ORTHOLOGUE AFUA_5G11245)"/>
    <property type="match status" value="1"/>
</dbReference>
<keyword evidence="2 6" id="KW-0812">Transmembrane</keyword>
<keyword evidence="9" id="KW-1185">Reference proteome</keyword>
<evidence type="ECO:0000256" key="6">
    <source>
        <dbReference type="SAM" id="Phobius"/>
    </source>
</evidence>
<comment type="caution">
    <text evidence="8">The sequence shown here is derived from an EMBL/GenBank/DDBJ whole genome shotgun (WGS) entry which is preliminary data.</text>
</comment>
<evidence type="ECO:0000256" key="5">
    <source>
        <dbReference type="ARBA" id="ARBA00038359"/>
    </source>
</evidence>